<dbReference type="RefSeq" id="WP_228648826.1">
    <property type="nucleotide sequence ID" value="NZ_JBFALK010000033.1"/>
</dbReference>
<proteinExistence type="predicted"/>
<gene>
    <name evidence="1" type="ORF">AB0I59_39000</name>
</gene>
<evidence type="ECO:0000313" key="2">
    <source>
        <dbReference type="Proteomes" id="UP001551675"/>
    </source>
</evidence>
<evidence type="ECO:0000313" key="1">
    <source>
        <dbReference type="EMBL" id="MEV0974615.1"/>
    </source>
</evidence>
<accession>A0ABV3GSK8</accession>
<dbReference type="Proteomes" id="UP001551675">
    <property type="component" value="Unassembled WGS sequence"/>
</dbReference>
<organism evidence="1 2">
    <name type="scientific">Microtetraspora glauca</name>
    <dbReference type="NCBI Taxonomy" id="1996"/>
    <lineage>
        <taxon>Bacteria</taxon>
        <taxon>Bacillati</taxon>
        <taxon>Actinomycetota</taxon>
        <taxon>Actinomycetes</taxon>
        <taxon>Streptosporangiales</taxon>
        <taxon>Streptosporangiaceae</taxon>
        <taxon>Microtetraspora</taxon>
    </lineage>
</organism>
<dbReference type="EMBL" id="JBFALK010000033">
    <property type="protein sequence ID" value="MEV0974615.1"/>
    <property type="molecule type" value="Genomic_DNA"/>
</dbReference>
<reference evidence="1 2" key="1">
    <citation type="submission" date="2024-06" db="EMBL/GenBank/DDBJ databases">
        <title>The Natural Products Discovery Center: Release of the First 8490 Sequenced Strains for Exploring Actinobacteria Biosynthetic Diversity.</title>
        <authorList>
            <person name="Kalkreuter E."/>
            <person name="Kautsar S.A."/>
            <person name="Yang D."/>
            <person name="Bader C.D."/>
            <person name="Teijaro C.N."/>
            <person name="Fluegel L."/>
            <person name="Davis C.M."/>
            <person name="Simpson J.R."/>
            <person name="Lauterbach L."/>
            <person name="Steele A.D."/>
            <person name="Gui C."/>
            <person name="Meng S."/>
            <person name="Li G."/>
            <person name="Viehrig K."/>
            <person name="Ye F."/>
            <person name="Su P."/>
            <person name="Kiefer A.F."/>
            <person name="Nichols A."/>
            <person name="Cepeda A.J."/>
            <person name="Yan W."/>
            <person name="Fan B."/>
            <person name="Jiang Y."/>
            <person name="Adhikari A."/>
            <person name="Zheng C.-J."/>
            <person name="Schuster L."/>
            <person name="Cowan T.M."/>
            <person name="Smanski M.J."/>
            <person name="Chevrette M.G."/>
            <person name="De Carvalho L.P.S."/>
            <person name="Shen B."/>
        </authorList>
    </citation>
    <scope>NUCLEOTIDE SEQUENCE [LARGE SCALE GENOMIC DNA]</scope>
    <source>
        <strain evidence="1 2">NPDC050100</strain>
    </source>
</reference>
<protein>
    <submittedName>
        <fullName evidence="1">Uncharacterized protein</fullName>
    </submittedName>
</protein>
<name>A0ABV3GSK8_MICGL</name>
<keyword evidence="2" id="KW-1185">Reference proteome</keyword>
<sequence>MCDLNSEETRHIVGALGAIDSLAEKVRTHSSSINETAYMDHEVLADLLATLRDSADAAQRWVEAKPQQHAM</sequence>
<comment type="caution">
    <text evidence="1">The sequence shown here is derived from an EMBL/GenBank/DDBJ whole genome shotgun (WGS) entry which is preliminary data.</text>
</comment>